<gene>
    <name evidence="3" type="ORF">BD324DRAFT_613868</name>
</gene>
<dbReference type="InterPro" id="IPR036005">
    <property type="entry name" value="Creatinase/aminopeptidase-like"/>
</dbReference>
<comment type="caution">
    <text evidence="3">The sequence shown here is derived from an EMBL/GenBank/DDBJ whole genome shotgun (WGS) entry which is preliminary data.</text>
</comment>
<feature type="signal peptide" evidence="2">
    <location>
        <begin position="1"/>
        <end position="19"/>
    </location>
</feature>
<dbReference type="RefSeq" id="XP_021874943.1">
    <property type="nucleotide sequence ID" value="XM_022014543.1"/>
</dbReference>
<feature type="region of interest" description="Disordered" evidence="1">
    <location>
        <begin position="431"/>
        <end position="466"/>
    </location>
</feature>
<dbReference type="AlphaFoldDB" id="A0A1Y1UUK8"/>
<name>A0A1Y1UUK8_9TREE</name>
<dbReference type="Gene3D" id="3.90.230.10">
    <property type="entry name" value="Creatinase/methionine aminopeptidase superfamily"/>
    <property type="match status" value="1"/>
</dbReference>
<evidence type="ECO:0000313" key="3">
    <source>
        <dbReference type="EMBL" id="ORX41264.1"/>
    </source>
</evidence>
<organism evidence="3 4">
    <name type="scientific">Kockovaella imperatae</name>
    <dbReference type="NCBI Taxonomy" id="4999"/>
    <lineage>
        <taxon>Eukaryota</taxon>
        <taxon>Fungi</taxon>
        <taxon>Dikarya</taxon>
        <taxon>Basidiomycota</taxon>
        <taxon>Agaricomycotina</taxon>
        <taxon>Tremellomycetes</taxon>
        <taxon>Tremellales</taxon>
        <taxon>Cuniculitremaceae</taxon>
        <taxon>Kockovaella</taxon>
    </lineage>
</organism>
<dbReference type="SUPFAM" id="SSF55920">
    <property type="entry name" value="Creatinase/aminopeptidase"/>
    <property type="match status" value="1"/>
</dbReference>
<evidence type="ECO:0000256" key="2">
    <source>
        <dbReference type="SAM" id="SignalP"/>
    </source>
</evidence>
<evidence type="ECO:0000256" key="1">
    <source>
        <dbReference type="SAM" id="MobiDB-lite"/>
    </source>
</evidence>
<evidence type="ECO:0000313" key="4">
    <source>
        <dbReference type="Proteomes" id="UP000193218"/>
    </source>
</evidence>
<proteinExistence type="predicted"/>
<dbReference type="GeneID" id="33556351"/>
<accession>A0A1Y1UUK8</accession>
<keyword evidence="2" id="KW-0732">Signal</keyword>
<dbReference type="STRING" id="4999.A0A1Y1UUK8"/>
<evidence type="ECO:0008006" key="5">
    <source>
        <dbReference type="Google" id="ProtNLM"/>
    </source>
</evidence>
<keyword evidence="4" id="KW-1185">Reference proteome</keyword>
<feature type="chain" id="PRO_5013322236" description="Peptidase M24 domain-containing protein" evidence="2">
    <location>
        <begin position="20"/>
        <end position="489"/>
    </location>
</feature>
<reference evidence="3 4" key="1">
    <citation type="submission" date="2017-03" db="EMBL/GenBank/DDBJ databases">
        <title>Widespread Adenine N6-methylation of Active Genes in Fungi.</title>
        <authorList>
            <consortium name="DOE Joint Genome Institute"/>
            <person name="Mondo S.J."/>
            <person name="Dannebaum R.O."/>
            <person name="Kuo R.C."/>
            <person name="Louie K.B."/>
            <person name="Bewick A.J."/>
            <person name="Labutti K."/>
            <person name="Haridas S."/>
            <person name="Kuo A."/>
            <person name="Salamov A."/>
            <person name="Ahrendt S.R."/>
            <person name="Lau R."/>
            <person name="Bowen B.P."/>
            <person name="Lipzen A."/>
            <person name="Sullivan W."/>
            <person name="Andreopoulos W.B."/>
            <person name="Clum A."/>
            <person name="Lindquist E."/>
            <person name="Daum C."/>
            <person name="Northen T.R."/>
            <person name="Ramamoorthy G."/>
            <person name="Schmitz R.J."/>
            <person name="Gryganskyi A."/>
            <person name="Culley D."/>
            <person name="Magnuson J."/>
            <person name="James T.Y."/>
            <person name="O'Malley M.A."/>
            <person name="Stajich J.E."/>
            <person name="Spatafora J.W."/>
            <person name="Visel A."/>
            <person name="Grigoriev I.V."/>
        </authorList>
    </citation>
    <scope>NUCLEOTIDE SEQUENCE [LARGE SCALE GENOMIC DNA]</scope>
    <source>
        <strain evidence="3 4">NRRL Y-17943</strain>
    </source>
</reference>
<dbReference type="EMBL" id="NBSH01000001">
    <property type="protein sequence ID" value="ORX41264.1"/>
    <property type="molecule type" value="Genomic_DNA"/>
</dbReference>
<dbReference type="Proteomes" id="UP000193218">
    <property type="component" value="Unassembled WGS sequence"/>
</dbReference>
<sequence length="489" mass="56469">MVSITGWLTICALIASCAAKQPVAQYRPLPPLREQDALENKWVQMRYDRIPEILERHGYDAWILTMREYAEDTAFRALVSSTTQFWGRRRTMWMFHTNPNVTSPFHFVSLKDDLWDGLLDTLEQVNPKKIAINVDEDMAFSDGLHTGEGHKLMSKLGKWADRVTPCRDIGVEVIATRAGGKEQLEMYRLLQENVWAMIQEGFSERVIEIGKTTAEDLMWWFRETMVWKLGSRTWFHPSVEIHRSPDEPAVEDHPAMREGDMLHVDIGIYAMGMNTDTQHLGYILRSNETAPPQSLQDGLAIANKMQDFNRLEMRPGLTGDQVFWAIRGDMTKAKLNEHGRIYSHPIGDYGHSAGAVIGMADWQTSIPGGGENKVLKDYWTSVELAGVNYIPEWRREQNFELEEDVYWCEETDRFEWVFGQQTEFHLVQPKNRKHGHGHQHGHGHKHHDHEHKHAGHGHRHGHKNLGHHTEASWMSRVAAKLGWDIVRWI</sequence>
<dbReference type="OrthoDB" id="3632757at2759"/>
<dbReference type="InParanoid" id="A0A1Y1UUK8"/>
<protein>
    <recommendedName>
        <fullName evidence="5">Peptidase M24 domain-containing protein</fullName>
    </recommendedName>
</protein>